<evidence type="ECO:0000313" key="3">
    <source>
        <dbReference type="Proteomes" id="UP000198287"/>
    </source>
</evidence>
<protein>
    <submittedName>
        <fullName evidence="2">Uncharacterized protein</fullName>
    </submittedName>
</protein>
<sequence length="409" mass="46274">MKSFNLDNLEDENISAGMIGVKLRVRLAAANFGENLLFYAGCTMSKVKFSVDVDGIGVSLTKPSRMRRLLVVAGYTLVCIVMTLIFTNFHLPRGDGKIYLLPIFKAMVSTILAYLSLWNLLSEEGEHLKILQLFWEKAYFGGFYNKWSSGLLAICLADATYVIYIILAHLTNNFVGVQEQHCQCHCKSVLFLICPVPGELICPSVDSNLTKLASLPCRIFALYFTTFKKCVLQLVPFKLVLLSFTAMSTLEKVVQEKVNHGKKARLEILVSLFHFRRLIANITENFSKILSLHLTLGMLDTFHLFSTYGDKCGPSDYIDASFNCAVFLITVIAWMKMHGKWICMEAKLLSYESLEILGLGEGTFPEKCGHETFREELYSMDMKHYFTSMMPITGMMVLFLTVGPRLFYL</sequence>
<keyword evidence="1" id="KW-0812">Transmembrane</keyword>
<reference evidence="2 3" key="1">
    <citation type="submission" date="2015-12" db="EMBL/GenBank/DDBJ databases">
        <title>The genome of Folsomia candida.</title>
        <authorList>
            <person name="Faddeeva A."/>
            <person name="Derks M.F."/>
            <person name="Anvar Y."/>
            <person name="Smit S."/>
            <person name="Van Straalen N."/>
            <person name="Roelofs D."/>
        </authorList>
    </citation>
    <scope>NUCLEOTIDE SEQUENCE [LARGE SCALE GENOMIC DNA]</scope>
    <source>
        <strain evidence="2 3">VU population</strain>
        <tissue evidence="2">Whole body</tissue>
    </source>
</reference>
<organism evidence="2 3">
    <name type="scientific">Folsomia candida</name>
    <name type="common">Springtail</name>
    <dbReference type="NCBI Taxonomy" id="158441"/>
    <lineage>
        <taxon>Eukaryota</taxon>
        <taxon>Metazoa</taxon>
        <taxon>Ecdysozoa</taxon>
        <taxon>Arthropoda</taxon>
        <taxon>Hexapoda</taxon>
        <taxon>Collembola</taxon>
        <taxon>Entomobryomorpha</taxon>
        <taxon>Isotomoidea</taxon>
        <taxon>Isotomidae</taxon>
        <taxon>Proisotominae</taxon>
        <taxon>Folsomia</taxon>
    </lineage>
</organism>
<keyword evidence="1" id="KW-0472">Membrane</keyword>
<evidence type="ECO:0000313" key="2">
    <source>
        <dbReference type="EMBL" id="OXA45102.1"/>
    </source>
</evidence>
<keyword evidence="1" id="KW-1133">Transmembrane helix</keyword>
<feature type="transmembrane region" description="Helical" evidence="1">
    <location>
        <begin position="69"/>
        <end position="86"/>
    </location>
</feature>
<keyword evidence="3" id="KW-1185">Reference proteome</keyword>
<dbReference type="EMBL" id="LNIX01000018">
    <property type="protein sequence ID" value="OXA45102.1"/>
    <property type="molecule type" value="Genomic_DNA"/>
</dbReference>
<comment type="caution">
    <text evidence="2">The sequence shown here is derived from an EMBL/GenBank/DDBJ whole genome shotgun (WGS) entry which is preliminary data.</text>
</comment>
<proteinExistence type="predicted"/>
<accession>A0A226DHS6</accession>
<dbReference type="AlphaFoldDB" id="A0A226DHS6"/>
<feature type="transmembrane region" description="Helical" evidence="1">
    <location>
        <begin position="98"/>
        <end position="121"/>
    </location>
</feature>
<gene>
    <name evidence="2" type="ORF">Fcan01_20285</name>
</gene>
<dbReference type="Proteomes" id="UP000198287">
    <property type="component" value="Unassembled WGS sequence"/>
</dbReference>
<evidence type="ECO:0000256" key="1">
    <source>
        <dbReference type="SAM" id="Phobius"/>
    </source>
</evidence>
<name>A0A226DHS6_FOLCA</name>
<feature type="transmembrane region" description="Helical" evidence="1">
    <location>
        <begin position="385"/>
        <end position="408"/>
    </location>
</feature>